<dbReference type="AlphaFoldDB" id="A0A561BGN6"/>
<evidence type="ECO:0000256" key="1">
    <source>
        <dbReference type="ARBA" id="ARBA00004651"/>
    </source>
</evidence>
<dbReference type="GO" id="GO:0005886">
    <property type="term" value="C:plasma membrane"/>
    <property type="evidence" value="ECO:0007669"/>
    <property type="project" value="UniProtKB-SubCell"/>
</dbReference>
<dbReference type="RefSeq" id="WP_145745812.1">
    <property type="nucleotide sequence ID" value="NZ_VIVL01000008.1"/>
</dbReference>
<dbReference type="Gene3D" id="1.20.1250.20">
    <property type="entry name" value="MFS general substrate transporter like domains"/>
    <property type="match status" value="1"/>
</dbReference>
<feature type="transmembrane region" description="Helical" evidence="6">
    <location>
        <begin position="273"/>
        <end position="291"/>
    </location>
</feature>
<organism evidence="8 9">
    <name type="scientific">Variovorax beijingensis</name>
    <dbReference type="NCBI Taxonomy" id="2496117"/>
    <lineage>
        <taxon>Bacteria</taxon>
        <taxon>Pseudomonadati</taxon>
        <taxon>Pseudomonadota</taxon>
        <taxon>Betaproteobacteria</taxon>
        <taxon>Burkholderiales</taxon>
        <taxon>Comamonadaceae</taxon>
        <taxon>Variovorax</taxon>
    </lineage>
</organism>
<dbReference type="InterPro" id="IPR050189">
    <property type="entry name" value="MFS_Efflux_Transporters"/>
</dbReference>
<accession>A0A561BGN6</accession>
<dbReference type="Pfam" id="PF07690">
    <property type="entry name" value="MFS_1"/>
    <property type="match status" value="1"/>
</dbReference>
<evidence type="ECO:0000313" key="9">
    <source>
        <dbReference type="Proteomes" id="UP000319722"/>
    </source>
</evidence>
<dbReference type="EMBL" id="VIVL01000008">
    <property type="protein sequence ID" value="TWD78036.1"/>
    <property type="molecule type" value="Genomic_DNA"/>
</dbReference>
<gene>
    <name evidence="8" type="ORF">FB547_10891</name>
</gene>
<keyword evidence="3 6" id="KW-0812">Transmembrane</keyword>
<feature type="transmembrane region" description="Helical" evidence="6">
    <location>
        <begin position="297"/>
        <end position="313"/>
    </location>
</feature>
<evidence type="ECO:0000256" key="5">
    <source>
        <dbReference type="ARBA" id="ARBA00023136"/>
    </source>
</evidence>
<feature type="transmembrane region" description="Helical" evidence="6">
    <location>
        <begin position="127"/>
        <end position="149"/>
    </location>
</feature>
<dbReference type="PANTHER" id="PTHR43124:SF3">
    <property type="entry name" value="CHLORAMPHENICOL EFFLUX PUMP RV0191"/>
    <property type="match status" value="1"/>
</dbReference>
<feature type="transmembrane region" description="Helical" evidence="6">
    <location>
        <begin position="155"/>
        <end position="175"/>
    </location>
</feature>
<dbReference type="CDD" id="cd17324">
    <property type="entry name" value="MFS_NepI_like"/>
    <property type="match status" value="1"/>
</dbReference>
<dbReference type="Proteomes" id="UP000319722">
    <property type="component" value="Unassembled WGS sequence"/>
</dbReference>
<dbReference type="GO" id="GO:0022857">
    <property type="term" value="F:transmembrane transporter activity"/>
    <property type="evidence" value="ECO:0007669"/>
    <property type="project" value="InterPro"/>
</dbReference>
<dbReference type="OrthoDB" id="9814303at2"/>
<keyword evidence="4 6" id="KW-1133">Transmembrane helix</keyword>
<dbReference type="InterPro" id="IPR011701">
    <property type="entry name" value="MFS"/>
</dbReference>
<feature type="transmembrane region" description="Helical" evidence="6">
    <location>
        <begin position="97"/>
        <end position="115"/>
    </location>
</feature>
<name>A0A561BGN6_9BURK</name>
<protein>
    <submittedName>
        <fullName evidence="8">Putative MFS family arabinose efflux permease</fullName>
    </submittedName>
</protein>
<feature type="transmembrane region" description="Helical" evidence="6">
    <location>
        <begin position="38"/>
        <end position="56"/>
    </location>
</feature>
<evidence type="ECO:0000256" key="6">
    <source>
        <dbReference type="SAM" id="Phobius"/>
    </source>
</evidence>
<evidence type="ECO:0000256" key="4">
    <source>
        <dbReference type="ARBA" id="ARBA00022989"/>
    </source>
</evidence>
<feature type="transmembrane region" description="Helical" evidence="6">
    <location>
        <begin position="333"/>
        <end position="354"/>
    </location>
</feature>
<evidence type="ECO:0000256" key="2">
    <source>
        <dbReference type="ARBA" id="ARBA00022475"/>
    </source>
</evidence>
<dbReference type="SUPFAM" id="SSF103473">
    <property type="entry name" value="MFS general substrate transporter"/>
    <property type="match status" value="1"/>
</dbReference>
<feature type="transmembrane region" description="Helical" evidence="6">
    <location>
        <begin position="211"/>
        <end position="230"/>
    </location>
</feature>
<feature type="transmembrane region" description="Helical" evidence="6">
    <location>
        <begin position="242"/>
        <end position="261"/>
    </location>
</feature>
<feature type="transmembrane region" description="Helical" evidence="6">
    <location>
        <begin position="360"/>
        <end position="379"/>
    </location>
</feature>
<proteinExistence type="predicted"/>
<comment type="subcellular location">
    <subcellularLocation>
        <location evidence="1">Cell membrane</location>
        <topology evidence="1">Multi-pass membrane protein</topology>
    </subcellularLocation>
</comment>
<keyword evidence="5 6" id="KW-0472">Membrane</keyword>
<evidence type="ECO:0000256" key="3">
    <source>
        <dbReference type="ARBA" id="ARBA00022692"/>
    </source>
</evidence>
<keyword evidence="2" id="KW-1003">Cell membrane</keyword>
<evidence type="ECO:0000313" key="8">
    <source>
        <dbReference type="EMBL" id="TWD78036.1"/>
    </source>
</evidence>
<dbReference type="InterPro" id="IPR020846">
    <property type="entry name" value="MFS_dom"/>
</dbReference>
<feature type="domain" description="Major facilitator superfamily (MFS) profile" evidence="7">
    <location>
        <begin position="2"/>
        <end position="384"/>
    </location>
</feature>
<evidence type="ECO:0000259" key="7">
    <source>
        <dbReference type="PROSITE" id="PS50850"/>
    </source>
</evidence>
<dbReference type="PROSITE" id="PS50850">
    <property type="entry name" value="MFS"/>
    <property type="match status" value="1"/>
</dbReference>
<feature type="transmembrane region" description="Helical" evidence="6">
    <location>
        <begin position="68"/>
        <end position="85"/>
    </location>
</feature>
<reference evidence="8 9" key="1">
    <citation type="submission" date="2019-06" db="EMBL/GenBank/DDBJ databases">
        <title>Sorghum-associated microbial communities from plants grown in Nebraska, USA.</title>
        <authorList>
            <person name="Schachtman D."/>
        </authorList>
    </citation>
    <scope>NUCLEOTIDE SEQUENCE [LARGE SCALE GENOMIC DNA]</scope>
    <source>
        <strain evidence="8 9">T529</strain>
    </source>
</reference>
<dbReference type="PANTHER" id="PTHR43124">
    <property type="entry name" value="PURINE EFFLUX PUMP PBUE"/>
    <property type="match status" value="1"/>
</dbReference>
<dbReference type="InterPro" id="IPR036259">
    <property type="entry name" value="MFS_trans_sf"/>
</dbReference>
<sequence length="389" mass="40843">MTVPLLAGAAFFSAAALRICDAMLPRLASDFSVTPGTAGQVIIWFAVAYGLVQLLFGPMGDRYGKARLVRLALAGCAGASLASALAPDFQVLVWTRVAWGIAAAGVIPLAMAWIGDTVPYDQRQVTLARLLTGTISGMMAGQLAGGFFAESAVGWRAAFLSLSVGYSVVALLLMAQARQVHASIAAPVAAASRVPMSQQLLYVLRLPWARVVLLAVLAEGFFLLGPLSYLPTYLHVRHELPLSTASALAALNAVGGLVYAFTARHIVARFGEWRMVLAGGWLMGIGFLAWWISAGPLLSGLIALVVGFGTFLYHNTLQTHATQMAPAARGTSVAVFASFLFTGQALGVTAAGYVVDRFGFTPVLLSAAVALPFVGRSFARGLQRRSAGD</sequence>
<comment type="caution">
    <text evidence="8">The sequence shown here is derived from an EMBL/GenBank/DDBJ whole genome shotgun (WGS) entry which is preliminary data.</text>
</comment>